<dbReference type="InterPro" id="IPR013762">
    <property type="entry name" value="Integrase-like_cat_sf"/>
</dbReference>
<evidence type="ECO:0000313" key="9">
    <source>
        <dbReference type="Proteomes" id="UP001238496"/>
    </source>
</evidence>
<accession>A0ABU0G8N1</accession>
<reference evidence="8 9" key="1">
    <citation type="submission" date="2023-07" db="EMBL/GenBank/DDBJ databases">
        <title>Genomic Encyclopedia of Type Strains, Phase IV (KMG-IV): sequencing the most valuable type-strain genomes for metagenomic binning, comparative biology and taxonomic classification.</title>
        <authorList>
            <person name="Goeker M."/>
        </authorList>
    </citation>
    <scope>NUCLEOTIDE SEQUENCE [LARGE SCALE GENOMIC DNA]</scope>
    <source>
        <strain evidence="8 9">DSM 1111</strain>
    </source>
</reference>
<comment type="similarity">
    <text evidence="1">Belongs to the 'phage' integrase family.</text>
</comment>
<dbReference type="PANTHER" id="PTHR30349:SF41">
    <property type="entry name" value="INTEGRASE_RECOMBINASE PROTEIN MJ0367-RELATED"/>
    <property type="match status" value="1"/>
</dbReference>
<dbReference type="EMBL" id="JAUSUW010000005">
    <property type="protein sequence ID" value="MDQ0421101.1"/>
    <property type="molecule type" value="Genomic_DNA"/>
</dbReference>
<evidence type="ECO:0000313" key="8">
    <source>
        <dbReference type="EMBL" id="MDQ0421101.1"/>
    </source>
</evidence>
<evidence type="ECO:0000259" key="6">
    <source>
        <dbReference type="PROSITE" id="PS51898"/>
    </source>
</evidence>
<dbReference type="PROSITE" id="PS51898">
    <property type="entry name" value="TYR_RECOMBINASE"/>
    <property type="match status" value="1"/>
</dbReference>
<dbReference type="InterPro" id="IPR046668">
    <property type="entry name" value="DUF6538"/>
</dbReference>
<organism evidence="8 9">
    <name type="scientific">Peteryoungia aggregata LMG 23059</name>
    <dbReference type="NCBI Taxonomy" id="1368425"/>
    <lineage>
        <taxon>Bacteria</taxon>
        <taxon>Pseudomonadati</taxon>
        <taxon>Pseudomonadota</taxon>
        <taxon>Alphaproteobacteria</taxon>
        <taxon>Hyphomicrobiales</taxon>
        <taxon>Rhizobiaceae</taxon>
        <taxon>Peteryoungia</taxon>
    </lineage>
</organism>
<keyword evidence="3 5" id="KW-0238">DNA-binding</keyword>
<dbReference type="Pfam" id="PF02899">
    <property type="entry name" value="Phage_int_SAM_1"/>
    <property type="match status" value="1"/>
</dbReference>
<sequence length="521" mass="58612">MAGKDKYLLNRDGRYFARVVIPKELRPFLNDKTELRTPLGPDRRTAQARLHTAVAELQAKIGIAERQAQAARGEAATSGRYPLPADQIALRHYLARLAFDDSARNDHRYANVGIDDRLVSMLREGLAGKLTDDVLETLIGEQIERFRLLGNTTAIKGTDEWRVLARALCMAELEALARAAERDEGDFSGKPESPLLVKALEQEEAKAEAEPEPEFAALTFEAVIAEKVRLTEMGLGGNKKSDATLEKYRQVVLDFEHFRRSKRVATVTLEEGEAWRDSMLNQGKLSRKSIRDKLAAIRAILSWAQDQCKGKLYPDAKKGTPFDYLELPVADVIDSADRTYSLDEARKVLEAARLETKPNFRWLPWLLAHSGMRIGEALQLEKADVFEVQGDWFMHIRVGEGRRTKTNKARKVPVHPALIEEGFIEFVKARPAGKLFEGTHQDQRLREWVREVPLKGQEHTPPPNHGFRHLFEDALFGGVNEKAALYIMGRSSGSSADDYGGSDLRLMELAIQMKKVRPILG</sequence>
<dbReference type="SUPFAM" id="SSF56349">
    <property type="entry name" value="DNA breaking-rejoining enzymes"/>
    <property type="match status" value="1"/>
</dbReference>
<comment type="caution">
    <text evidence="8">The sequence shown here is derived from an EMBL/GenBank/DDBJ whole genome shotgun (WGS) entry which is preliminary data.</text>
</comment>
<keyword evidence="9" id="KW-1185">Reference proteome</keyword>
<name>A0ABU0G8N1_9HYPH</name>
<evidence type="ECO:0000256" key="5">
    <source>
        <dbReference type="PROSITE-ProRule" id="PRU01248"/>
    </source>
</evidence>
<dbReference type="RefSeq" id="WP_307372458.1">
    <property type="nucleotide sequence ID" value="NZ_JAUSUW010000005.1"/>
</dbReference>
<evidence type="ECO:0000256" key="3">
    <source>
        <dbReference type="ARBA" id="ARBA00023125"/>
    </source>
</evidence>
<dbReference type="InterPro" id="IPR044068">
    <property type="entry name" value="CB"/>
</dbReference>
<gene>
    <name evidence="8" type="ORF">J2045_002128</name>
</gene>
<dbReference type="InterPro" id="IPR002104">
    <property type="entry name" value="Integrase_catalytic"/>
</dbReference>
<evidence type="ECO:0000256" key="4">
    <source>
        <dbReference type="ARBA" id="ARBA00023172"/>
    </source>
</evidence>
<evidence type="ECO:0000256" key="2">
    <source>
        <dbReference type="ARBA" id="ARBA00022908"/>
    </source>
</evidence>
<dbReference type="Pfam" id="PF20172">
    <property type="entry name" value="DUF6538"/>
    <property type="match status" value="1"/>
</dbReference>
<evidence type="ECO:0000259" key="7">
    <source>
        <dbReference type="PROSITE" id="PS51900"/>
    </source>
</evidence>
<dbReference type="Gene3D" id="1.10.150.130">
    <property type="match status" value="1"/>
</dbReference>
<feature type="domain" description="Tyr recombinase" evidence="6">
    <location>
        <begin position="335"/>
        <end position="521"/>
    </location>
</feature>
<dbReference type="PANTHER" id="PTHR30349">
    <property type="entry name" value="PHAGE INTEGRASE-RELATED"/>
    <property type="match status" value="1"/>
</dbReference>
<keyword evidence="4" id="KW-0233">DNA recombination</keyword>
<dbReference type="Gene3D" id="1.10.443.10">
    <property type="entry name" value="Intergrase catalytic core"/>
    <property type="match status" value="1"/>
</dbReference>
<keyword evidence="2" id="KW-0229">DNA integration</keyword>
<dbReference type="InterPro" id="IPR010998">
    <property type="entry name" value="Integrase_recombinase_N"/>
</dbReference>
<dbReference type="PROSITE" id="PS51900">
    <property type="entry name" value="CB"/>
    <property type="match status" value="1"/>
</dbReference>
<protein>
    <submittedName>
        <fullName evidence="8">Integrase</fullName>
    </submittedName>
</protein>
<feature type="domain" description="Core-binding (CB)" evidence="7">
    <location>
        <begin position="218"/>
        <end position="305"/>
    </location>
</feature>
<dbReference type="Proteomes" id="UP001238496">
    <property type="component" value="Unassembled WGS sequence"/>
</dbReference>
<dbReference type="InterPro" id="IPR050090">
    <property type="entry name" value="Tyrosine_recombinase_XerCD"/>
</dbReference>
<evidence type="ECO:0000256" key="1">
    <source>
        <dbReference type="ARBA" id="ARBA00008857"/>
    </source>
</evidence>
<dbReference type="InterPro" id="IPR004107">
    <property type="entry name" value="Integrase_SAM-like_N"/>
</dbReference>
<dbReference type="InterPro" id="IPR011010">
    <property type="entry name" value="DNA_brk_join_enz"/>
</dbReference>
<proteinExistence type="inferred from homology"/>